<dbReference type="InterPro" id="IPR029063">
    <property type="entry name" value="SAM-dependent_MTases_sf"/>
</dbReference>
<dbReference type="PANTHER" id="PTHR13369">
    <property type="match status" value="1"/>
</dbReference>
<dbReference type="SUPFAM" id="SSF53335">
    <property type="entry name" value="S-adenosyl-L-methionine-dependent methyltransferases"/>
    <property type="match status" value="1"/>
</dbReference>
<keyword evidence="2" id="KW-0489">Methyltransferase</keyword>
<dbReference type="EMBL" id="JAALDL010000005">
    <property type="protein sequence ID" value="NGN97773.1"/>
    <property type="molecule type" value="Genomic_DNA"/>
</dbReference>
<name>A0A6M1R6K3_9GAMM</name>
<comment type="caution">
    <text evidence="2">The sequence shown here is derived from an EMBL/GenBank/DDBJ whole genome shotgun (WGS) entry which is preliminary data.</text>
</comment>
<gene>
    <name evidence="2" type="ORF">G5S52_08860</name>
</gene>
<dbReference type="PANTHER" id="PTHR13369:SF0">
    <property type="entry name" value="GLUTATHIONE S-TRANSFERASE C-TERMINAL DOMAIN-CONTAINING PROTEIN"/>
    <property type="match status" value="1"/>
</dbReference>
<dbReference type="Proteomes" id="UP000473008">
    <property type="component" value="Unassembled WGS sequence"/>
</dbReference>
<proteinExistence type="predicted"/>
<dbReference type="GO" id="GO:0032259">
    <property type="term" value="P:methylation"/>
    <property type="evidence" value="ECO:0007669"/>
    <property type="project" value="UniProtKB-KW"/>
</dbReference>
<keyword evidence="2" id="KW-0808">Transferase</keyword>
<reference evidence="2 3" key="1">
    <citation type="submission" date="2020-02" db="EMBL/GenBank/DDBJ databases">
        <title>The draft genome of Grimontia sedimenta sp. nov., isolated from benthic sediments near coral reefs south of Kuwait.</title>
        <authorList>
            <person name="Mahmoud H.M."/>
            <person name="Jose L."/>
            <person name="Eapen S."/>
        </authorList>
    </citation>
    <scope>NUCLEOTIDE SEQUENCE [LARGE SCALE GENOMIC DNA]</scope>
    <source>
        <strain evidence="2 3">S25</strain>
    </source>
</reference>
<dbReference type="InterPro" id="IPR025714">
    <property type="entry name" value="Methyltranfer_dom"/>
</dbReference>
<dbReference type="Gene3D" id="3.40.50.150">
    <property type="entry name" value="Vaccinia Virus protein VP39"/>
    <property type="match status" value="1"/>
</dbReference>
<evidence type="ECO:0000313" key="3">
    <source>
        <dbReference type="Proteomes" id="UP000473008"/>
    </source>
</evidence>
<dbReference type="GO" id="GO:0008168">
    <property type="term" value="F:methyltransferase activity"/>
    <property type="evidence" value="ECO:0007669"/>
    <property type="project" value="UniProtKB-KW"/>
</dbReference>
<accession>A0A6M1R6K3</accession>
<evidence type="ECO:0000259" key="1">
    <source>
        <dbReference type="Pfam" id="PF13679"/>
    </source>
</evidence>
<keyword evidence="3" id="KW-1185">Reference proteome</keyword>
<evidence type="ECO:0000313" key="2">
    <source>
        <dbReference type="EMBL" id="NGN97773.1"/>
    </source>
</evidence>
<dbReference type="CDD" id="cd02440">
    <property type="entry name" value="AdoMet_MTases"/>
    <property type="match status" value="1"/>
</dbReference>
<protein>
    <submittedName>
        <fullName evidence="2">Methyltransferase</fullName>
    </submittedName>
</protein>
<dbReference type="Pfam" id="PF13679">
    <property type="entry name" value="Methyltransf_32"/>
    <property type="match status" value="1"/>
</dbReference>
<sequence length="402" mass="45294">MSLSLNVLAERFTQLDGLLSSHTSFWQGVPFDCLDLPWRESHPELCEWLDTQSLDELESWKADPAALSKVLSKWLPDAETLVGLSAVATPKSSDAPCDAHWSTGVPGRKWSQISTFTSAVIGGEGERWLEWCAGKGYLGRILAVTKNARVTSLEWQQALCEDGQAYADKHKLLMQFVQGDAFANESRQLVESCDHAVALHACGDLHVTLLRHAVEAKPTSVSVSPCCYHLIQSKQYQPLSSLAKASELSLTKHDLKLPLQETVTAGQTVRNKRFIEVSFRLGFDALQRRLSKTEKYLTVPNVQKSLLNEGFEAFCCWASEQKGITLPKDVQFDDFLKIGESRFHTVEKMETVRTLFRRPLEIWLVLDRALYLTENGYHTDVSTFCSRELTPRNLLIHAIRKK</sequence>
<feature type="domain" description="Methyltransferase" evidence="1">
    <location>
        <begin position="124"/>
        <end position="233"/>
    </location>
</feature>
<dbReference type="RefSeq" id="WP_165012870.1">
    <property type="nucleotide sequence ID" value="NZ_JAALDL010000005.1"/>
</dbReference>
<dbReference type="AlphaFoldDB" id="A0A6M1R6K3"/>
<organism evidence="2 3">
    <name type="scientific">Grimontia sedimenti</name>
    <dbReference type="NCBI Taxonomy" id="2711294"/>
    <lineage>
        <taxon>Bacteria</taxon>
        <taxon>Pseudomonadati</taxon>
        <taxon>Pseudomonadota</taxon>
        <taxon>Gammaproteobacteria</taxon>
        <taxon>Vibrionales</taxon>
        <taxon>Vibrionaceae</taxon>
        <taxon>Grimontia</taxon>
    </lineage>
</organism>